<evidence type="ECO:0000313" key="1">
    <source>
        <dbReference type="EMBL" id="PKW13836.1"/>
    </source>
</evidence>
<dbReference type="EMBL" id="PJNB01000001">
    <property type="protein sequence ID" value="PKW13836.1"/>
    <property type="molecule type" value="Genomic_DNA"/>
</dbReference>
<name>A0A2N3XT14_SACSN</name>
<evidence type="ECO:0000313" key="2">
    <source>
        <dbReference type="Proteomes" id="UP000233786"/>
    </source>
</evidence>
<gene>
    <name evidence="1" type="ORF">A8926_1400</name>
</gene>
<dbReference type="RefSeq" id="WP_010308021.1">
    <property type="nucleotide sequence ID" value="NZ_CP061007.1"/>
</dbReference>
<protein>
    <submittedName>
        <fullName evidence="1">Uncharacterized protein</fullName>
    </submittedName>
</protein>
<dbReference type="Proteomes" id="UP000233786">
    <property type="component" value="Unassembled WGS sequence"/>
</dbReference>
<accession>A0A2N3XT14</accession>
<reference evidence="1" key="1">
    <citation type="submission" date="2017-12" db="EMBL/GenBank/DDBJ databases">
        <title>Sequencing the genomes of 1000 Actinobacteria strains.</title>
        <authorList>
            <person name="Klenk H.-P."/>
        </authorList>
    </citation>
    <scope>NUCLEOTIDE SEQUENCE [LARGE SCALE GENOMIC DNA]</scope>
    <source>
        <strain evidence="1">DSM 44228</strain>
    </source>
</reference>
<keyword evidence="2" id="KW-1185">Reference proteome</keyword>
<dbReference type="OrthoDB" id="3697614at2"/>
<sequence>MSEDQQRAVSETFEVRLSGERGGVMLAVTDAGEFTFSTSATRSSLNNLAEVVLALAHGADVGCVLWATEGPSDRSVFLDFALDWQGTLAVAVHRLASWEWLQPTTMWTPRRAD</sequence>
<dbReference type="AlphaFoldDB" id="A0A2N3XT14"/>
<proteinExistence type="predicted"/>
<organism evidence="1 2">
    <name type="scientific">Saccharopolyspora spinosa</name>
    <dbReference type="NCBI Taxonomy" id="60894"/>
    <lineage>
        <taxon>Bacteria</taxon>
        <taxon>Bacillati</taxon>
        <taxon>Actinomycetota</taxon>
        <taxon>Actinomycetes</taxon>
        <taxon>Pseudonocardiales</taxon>
        <taxon>Pseudonocardiaceae</taxon>
        <taxon>Saccharopolyspora</taxon>
    </lineage>
</organism>
<dbReference type="STRING" id="994479.GCA_000194155_04111"/>
<comment type="caution">
    <text evidence="1">The sequence shown here is derived from an EMBL/GenBank/DDBJ whole genome shotgun (WGS) entry which is preliminary data.</text>
</comment>